<feature type="region of interest" description="Disordered" evidence="1">
    <location>
        <begin position="1"/>
        <end position="41"/>
    </location>
</feature>
<evidence type="ECO:0000313" key="3">
    <source>
        <dbReference type="EMBL" id="ETO09172.1"/>
    </source>
</evidence>
<keyword evidence="3" id="KW-0418">Kinase</keyword>
<dbReference type="AlphaFoldDB" id="X6M6T0"/>
<proteinExistence type="predicted"/>
<keyword evidence="2" id="KW-1133">Transmembrane helix</keyword>
<dbReference type="Proteomes" id="UP000023152">
    <property type="component" value="Unassembled WGS sequence"/>
</dbReference>
<accession>X6M6T0</accession>
<feature type="compositionally biased region" description="Acidic residues" evidence="1">
    <location>
        <begin position="1"/>
        <end position="12"/>
    </location>
</feature>
<keyword evidence="2" id="KW-0472">Membrane</keyword>
<feature type="transmembrane region" description="Helical" evidence="2">
    <location>
        <begin position="171"/>
        <end position="195"/>
    </location>
</feature>
<evidence type="ECO:0000256" key="2">
    <source>
        <dbReference type="SAM" id="Phobius"/>
    </source>
</evidence>
<keyword evidence="2" id="KW-0812">Transmembrane</keyword>
<organism evidence="3 4">
    <name type="scientific">Reticulomyxa filosa</name>
    <dbReference type="NCBI Taxonomy" id="46433"/>
    <lineage>
        <taxon>Eukaryota</taxon>
        <taxon>Sar</taxon>
        <taxon>Rhizaria</taxon>
        <taxon>Retaria</taxon>
        <taxon>Foraminifera</taxon>
        <taxon>Monothalamids</taxon>
        <taxon>Reticulomyxidae</taxon>
        <taxon>Reticulomyxa</taxon>
    </lineage>
</organism>
<dbReference type="EMBL" id="ASPP01024291">
    <property type="protein sequence ID" value="ETO09172.1"/>
    <property type="molecule type" value="Genomic_DNA"/>
</dbReference>
<dbReference type="OrthoDB" id="28322at2759"/>
<comment type="caution">
    <text evidence="3">The sequence shown here is derived from an EMBL/GenBank/DDBJ whole genome shotgun (WGS) entry which is preliminary data.</text>
</comment>
<dbReference type="GO" id="GO:0016301">
    <property type="term" value="F:kinase activity"/>
    <property type="evidence" value="ECO:0007669"/>
    <property type="project" value="UniProtKB-KW"/>
</dbReference>
<keyword evidence="4" id="KW-1185">Reference proteome</keyword>
<gene>
    <name evidence="3" type="ORF">RFI_28216</name>
</gene>
<evidence type="ECO:0000256" key="1">
    <source>
        <dbReference type="SAM" id="MobiDB-lite"/>
    </source>
</evidence>
<reference evidence="3 4" key="1">
    <citation type="journal article" date="2013" name="Curr. Biol.">
        <title>The Genome of the Foraminiferan Reticulomyxa filosa.</title>
        <authorList>
            <person name="Glockner G."/>
            <person name="Hulsmann N."/>
            <person name="Schleicher M."/>
            <person name="Noegel A.A."/>
            <person name="Eichinger L."/>
            <person name="Gallinger C."/>
            <person name="Pawlowski J."/>
            <person name="Sierra R."/>
            <person name="Euteneuer U."/>
            <person name="Pillet L."/>
            <person name="Moustafa A."/>
            <person name="Platzer M."/>
            <person name="Groth M."/>
            <person name="Szafranski K."/>
            <person name="Schliwa M."/>
        </authorList>
    </citation>
    <scope>NUCLEOTIDE SEQUENCE [LARGE SCALE GENOMIC DNA]</scope>
</reference>
<feature type="compositionally biased region" description="Basic and acidic residues" evidence="1">
    <location>
        <begin position="18"/>
        <end position="41"/>
    </location>
</feature>
<feature type="transmembrane region" description="Helical" evidence="2">
    <location>
        <begin position="139"/>
        <end position="159"/>
    </location>
</feature>
<evidence type="ECO:0000313" key="4">
    <source>
        <dbReference type="Proteomes" id="UP000023152"/>
    </source>
</evidence>
<name>X6M6T0_RETFI</name>
<keyword evidence="3" id="KW-0808">Transferase</keyword>
<protein>
    <submittedName>
        <fullName evidence="3">Protein kinase C substrate 80K-H</fullName>
    </submittedName>
</protein>
<sequence>MKCQEKEEEDFPYPEQYRYTEGDEHRNEDFDWSEFEDKHGDDEEEQFIANNADGSEINDPTLEGLHHGIVSYALSTQEIREVWQKADDELNALKEMLGNAEKFLETDFGPDGTFAVLFNECFEKSFQKLRVQKKKKKRLIHFFIFFSTIDIHTSFAHLNKPSKLNRRRFPLGLSMFTFTHLIPSLLIYSSLLLALEINKYV</sequence>